<sequence>MESGFNRIIDIFHHHKRFSAIQKLVILALVIGGVSLLTGYWMWMVIFIFTLISTVFVCHYLITTDSNFTIFEDLLILLKAHENDSWYTSLSKLLKNYIGAKDETPTETKTQQEEDIHSWEEEIHLLASLISQDFIKPWYLTVSKRQDLLREKEEVIYGAFRCLCLRFSDIDINELTSELLLCYREHLRCFQLAKSVFHTQPRRKSVTSLDSPSTVSSIEEAFEYKFTYHSAVWESENEISYLKSIINILLTKYLETHLQDSKTPHVLLVEILTHNVAIPVFDLLSNPHFLHECIVSLLSDETLMRIPEGSENVDNTDFVEVIDVQENSDEDEFLDPQPEDPVPPVTGTSLHSSHNTEPKGQQESGSTPQHIEDKSAQVAKETNTIPVATSETPKTEESSLELTAQMNRQQQTDSQSFFLGSFDDIPQDGLSNSRIFLNICITDTETATENRGANQYTLYTIQYDAVYEEDGTSRVRTNKVKRRFREFINLQNRLEDNPESKKSLKDVKGLTKWLSLPFGNMDKNSIEKRKITLETFMKALLEKDNICNSSELKEFLAYDGNAHIAFVRKTPDSVQHLTKMIRSVSTVFDKIGEFSTNMSELLPSLPRKVQTKDIQSSVEDEDQIQLEFGTIKGDLQSPWVLILEKQFSNYVNVFSHSTDPPHDSQISINDSSDQKGPNDELHDTALAEIVVDLVVQALQGRNCWLCRERVISLAKHMLGTAVNRWLQWKISDLTNPHRCAFYLHLFRESIWPNGKYDSSSREIPSEKQKSLTKSQAQRVLGEFFPDVLVKLIDHEDYQCGIEEIIDSMQYKKLNKHFIYTFLDIIMEKLFSENPQVACRKETKESEK</sequence>
<accession>A0A8B8CML6</accession>
<dbReference type="InterPro" id="IPR036871">
    <property type="entry name" value="PX_dom_sf"/>
</dbReference>
<feature type="region of interest" description="Disordered" evidence="2">
    <location>
        <begin position="658"/>
        <end position="679"/>
    </location>
</feature>
<feature type="compositionally biased region" description="Polar residues" evidence="2">
    <location>
        <begin position="380"/>
        <end position="392"/>
    </location>
</feature>
<dbReference type="GeneID" id="111120575"/>
<dbReference type="GO" id="GO:0035091">
    <property type="term" value="F:phosphatidylinositol binding"/>
    <property type="evidence" value="ECO:0007669"/>
    <property type="project" value="InterPro"/>
</dbReference>
<feature type="compositionally biased region" description="Polar residues" evidence="2">
    <location>
        <begin position="346"/>
        <end position="369"/>
    </location>
</feature>
<proteinExistence type="inferred from homology"/>
<gene>
    <name evidence="7" type="primary">LOC111120575</name>
</gene>
<dbReference type="PROSITE" id="PS51207">
    <property type="entry name" value="PXA"/>
    <property type="match status" value="1"/>
</dbReference>
<evidence type="ECO:0000259" key="4">
    <source>
        <dbReference type="PROSITE" id="PS50195"/>
    </source>
</evidence>
<reference evidence="7" key="1">
    <citation type="submission" date="2025-08" db="UniProtKB">
        <authorList>
            <consortium name="RefSeq"/>
        </authorList>
    </citation>
    <scope>IDENTIFICATION</scope>
    <source>
        <tissue evidence="7">Whole sample</tissue>
    </source>
</reference>
<dbReference type="SMART" id="SM00313">
    <property type="entry name" value="PXA"/>
    <property type="match status" value="1"/>
</dbReference>
<dbReference type="PANTHER" id="PTHR22775">
    <property type="entry name" value="SORTING NEXIN"/>
    <property type="match status" value="1"/>
</dbReference>
<dbReference type="PANTHER" id="PTHR22775:SF3">
    <property type="entry name" value="SORTING NEXIN-13"/>
    <property type="match status" value="1"/>
</dbReference>
<keyword evidence="3" id="KW-1133">Transmembrane helix</keyword>
<dbReference type="KEGG" id="cvn:111120575"/>
<feature type="domain" description="PX" evidence="4">
    <location>
        <begin position="437"/>
        <end position="563"/>
    </location>
</feature>
<organism evidence="6 7">
    <name type="scientific">Crassostrea virginica</name>
    <name type="common">Eastern oyster</name>
    <dbReference type="NCBI Taxonomy" id="6565"/>
    <lineage>
        <taxon>Eukaryota</taxon>
        <taxon>Metazoa</taxon>
        <taxon>Spiralia</taxon>
        <taxon>Lophotrochozoa</taxon>
        <taxon>Mollusca</taxon>
        <taxon>Bivalvia</taxon>
        <taxon>Autobranchia</taxon>
        <taxon>Pteriomorphia</taxon>
        <taxon>Ostreida</taxon>
        <taxon>Ostreoidea</taxon>
        <taxon>Ostreidae</taxon>
        <taxon>Crassostrea</taxon>
    </lineage>
</organism>
<dbReference type="Pfam" id="PF00787">
    <property type="entry name" value="PX"/>
    <property type="match status" value="1"/>
</dbReference>
<feature type="compositionally biased region" description="Acidic residues" evidence="2">
    <location>
        <begin position="327"/>
        <end position="338"/>
    </location>
</feature>
<dbReference type="Pfam" id="PF02194">
    <property type="entry name" value="PXA"/>
    <property type="match status" value="1"/>
</dbReference>
<keyword evidence="6" id="KW-1185">Reference proteome</keyword>
<evidence type="ECO:0000256" key="2">
    <source>
        <dbReference type="SAM" id="MobiDB-lite"/>
    </source>
</evidence>
<feature type="region of interest" description="Disordered" evidence="2">
    <location>
        <begin position="327"/>
        <end position="400"/>
    </location>
</feature>
<dbReference type="InterPro" id="IPR003114">
    <property type="entry name" value="Phox_assoc"/>
</dbReference>
<dbReference type="AlphaFoldDB" id="A0A8B8CML6"/>
<evidence type="ECO:0000256" key="3">
    <source>
        <dbReference type="SAM" id="Phobius"/>
    </source>
</evidence>
<evidence type="ECO:0000259" key="5">
    <source>
        <dbReference type="PROSITE" id="PS51207"/>
    </source>
</evidence>
<dbReference type="RefSeq" id="XP_022317088.1">
    <property type="nucleotide sequence ID" value="XM_022461380.1"/>
</dbReference>
<dbReference type="Pfam" id="PF08628">
    <property type="entry name" value="Nexin_C"/>
    <property type="match status" value="1"/>
</dbReference>
<feature type="transmembrane region" description="Helical" evidence="3">
    <location>
        <begin position="20"/>
        <end position="37"/>
    </location>
</feature>
<evidence type="ECO:0000313" key="7">
    <source>
        <dbReference type="RefSeq" id="XP_022317088.1"/>
    </source>
</evidence>
<name>A0A8B8CML6_CRAVI</name>
<dbReference type="SUPFAM" id="SSF64268">
    <property type="entry name" value="PX domain"/>
    <property type="match status" value="1"/>
</dbReference>
<dbReference type="InterPro" id="IPR013937">
    <property type="entry name" value="Sorting_nexin_C"/>
</dbReference>
<dbReference type="InterPro" id="IPR001683">
    <property type="entry name" value="PX_dom"/>
</dbReference>
<dbReference type="PROSITE" id="PS50195">
    <property type="entry name" value="PX"/>
    <property type="match status" value="1"/>
</dbReference>
<dbReference type="Proteomes" id="UP000694844">
    <property type="component" value="Chromosome 2"/>
</dbReference>
<evidence type="ECO:0000256" key="1">
    <source>
        <dbReference type="ARBA" id="ARBA00010883"/>
    </source>
</evidence>
<evidence type="ECO:0000313" key="6">
    <source>
        <dbReference type="Proteomes" id="UP000694844"/>
    </source>
</evidence>
<keyword evidence="3" id="KW-0472">Membrane</keyword>
<feature type="domain" description="PXA" evidence="5">
    <location>
        <begin position="116"/>
        <end position="302"/>
    </location>
</feature>
<dbReference type="SMART" id="SM00312">
    <property type="entry name" value="PX"/>
    <property type="match status" value="1"/>
</dbReference>
<dbReference type="OrthoDB" id="5582218at2759"/>
<keyword evidence="3" id="KW-0812">Transmembrane</keyword>
<dbReference type="Gene3D" id="3.30.1520.10">
    <property type="entry name" value="Phox-like domain"/>
    <property type="match status" value="1"/>
</dbReference>
<comment type="similarity">
    <text evidence="1">Belongs to the sorting nexin family.</text>
</comment>
<protein>
    <submittedName>
        <fullName evidence="7">Sorting nexin-19-like isoform X1</fullName>
    </submittedName>
</protein>